<sequence length="126" mass="13801">MLLTSQQFVDVIKEKIIEISPKQLSESADEVVLIDVREPQELEGGIISNSYPIPRGTLEMNIIAYLVDTLKVEDVSNAPIVLYCRSGARSALATESLKRMGFNNVSSLKGGITQWSSAGYPLVEQS</sequence>
<dbReference type="Gene3D" id="3.40.250.10">
    <property type="entry name" value="Rhodanese-like domain"/>
    <property type="match status" value="1"/>
</dbReference>
<keyword evidence="3" id="KW-1185">Reference proteome</keyword>
<dbReference type="OrthoDB" id="9814704at2"/>
<dbReference type="SUPFAM" id="SSF52821">
    <property type="entry name" value="Rhodanese/Cell cycle control phosphatase"/>
    <property type="match status" value="1"/>
</dbReference>
<dbReference type="Pfam" id="PF00581">
    <property type="entry name" value="Rhodanese"/>
    <property type="match status" value="1"/>
</dbReference>
<proteinExistence type="predicted"/>
<dbReference type="EMBL" id="FIZY01000036">
    <property type="protein sequence ID" value="CZF85352.1"/>
    <property type="molecule type" value="Genomic_DNA"/>
</dbReference>
<dbReference type="GO" id="GO:0004792">
    <property type="term" value="F:thiosulfate-cyanide sulfurtransferase activity"/>
    <property type="evidence" value="ECO:0007669"/>
    <property type="project" value="TreeGrafter"/>
</dbReference>
<accession>A0A128FEX5</accession>
<dbReference type="PANTHER" id="PTHR44086:SF10">
    <property type="entry name" value="THIOSULFATE SULFURTRANSFERASE_RHODANESE-LIKE DOMAIN-CONTAINING PROTEIN 3"/>
    <property type="match status" value="1"/>
</dbReference>
<gene>
    <name evidence="2" type="primary">moeZ</name>
    <name evidence="2" type="ORF">GMA8713_03497</name>
</gene>
<feature type="domain" description="Rhodanese" evidence="1">
    <location>
        <begin position="27"/>
        <end position="124"/>
    </location>
</feature>
<dbReference type="RefSeq" id="WP_062712644.1">
    <property type="nucleotide sequence ID" value="NZ_CAWRCI010000036.1"/>
</dbReference>
<dbReference type="InterPro" id="IPR001763">
    <property type="entry name" value="Rhodanese-like_dom"/>
</dbReference>
<protein>
    <submittedName>
        <fullName evidence="2">Putative adenylyltransferase/sulfurtransferase MoeZ</fullName>
    </submittedName>
</protein>
<dbReference type="PANTHER" id="PTHR44086">
    <property type="entry name" value="THIOSULFATE SULFURTRANSFERASE RDL2, MITOCHONDRIAL-RELATED"/>
    <property type="match status" value="1"/>
</dbReference>
<evidence type="ECO:0000313" key="2">
    <source>
        <dbReference type="EMBL" id="CZF85352.1"/>
    </source>
</evidence>
<evidence type="ECO:0000259" key="1">
    <source>
        <dbReference type="PROSITE" id="PS50206"/>
    </source>
</evidence>
<keyword evidence="2" id="KW-0808">Transferase</keyword>
<keyword evidence="2" id="KW-0548">Nucleotidyltransferase</keyword>
<name>A0A128FEX5_9GAMM</name>
<dbReference type="InterPro" id="IPR036873">
    <property type="entry name" value="Rhodanese-like_dom_sf"/>
</dbReference>
<evidence type="ECO:0000313" key="3">
    <source>
        <dbReference type="Proteomes" id="UP000073601"/>
    </source>
</evidence>
<dbReference type="GO" id="GO:0016779">
    <property type="term" value="F:nucleotidyltransferase activity"/>
    <property type="evidence" value="ECO:0007669"/>
    <property type="project" value="UniProtKB-KW"/>
</dbReference>
<dbReference type="CDD" id="cd00158">
    <property type="entry name" value="RHOD"/>
    <property type="match status" value="1"/>
</dbReference>
<dbReference type="PROSITE" id="PS50206">
    <property type="entry name" value="RHODANESE_3"/>
    <property type="match status" value="1"/>
</dbReference>
<dbReference type="SMART" id="SM00450">
    <property type="entry name" value="RHOD"/>
    <property type="match status" value="1"/>
</dbReference>
<dbReference type="Proteomes" id="UP000073601">
    <property type="component" value="Unassembled WGS sequence"/>
</dbReference>
<dbReference type="AlphaFoldDB" id="A0A128FEX5"/>
<reference evidence="3" key="1">
    <citation type="submission" date="2016-02" db="EMBL/GenBank/DDBJ databases">
        <authorList>
            <person name="Rodrigo-Torres Lidia"/>
            <person name="Arahal R.David."/>
        </authorList>
    </citation>
    <scope>NUCLEOTIDE SEQUENCE [LARGE SCALE GENOMIC DNA]</scope>
    <source>
        <strain evidence="3">CECT 8713</strain>
    </source>
</reference>
<organism evidence="2 3">
    <name type="scientific">Grimontia marina</name>
    <dbReference type="NCBI Taxonomy" id="646534"/>
    <lineage>
        <taxon>Bacteria</taxon>
        <taxon>Pseudomonadati</taxon>
        <taxon>Pseudomonadota</taxon>
        <taxon>Gammaproteobacteria</taxon>
        <taxon>Vibrionales</taxon>
        <taxon>Vibrionaceae</taxon>
        <taxon>Grimontia</taxon>
    </lineage>
</organism>